<comment type="caution">
    <text evidence="2">The sequence shown here is derived from an EMBL/GenBank/DDBJ whole genome shotgun (WGS) entry which is preliminary data.</text>
</comment>
<dbReference type="Gene3D" id="3.40.50.360">
    <property type="match status" value="1"/>
</dbReference>
<dbReference type="PROSITE" id="PS00201">
    <property type="entry name" value="FLAVODOXIN"/>
    <property type="match status" value="1"/>
</dbReference>
<dbReference type="EMBL" id="ADGH01000012">
    <property type="protein sequence ID" value="EHG24578.1"/>
    <property type="molecule type" value="Genomic_DNA"/>
</dbReference>
<gene>
    <name evidence="2" type="ORF">HMPREF9432_01428</name>
</gene>
<dbReference type="Proteomes" id="UP000003175">
    <property type="component" value="Unassembled WGS sequence"/>
</dbReference>
<name>A0ABP2MPW2_9FIRM</name>
<dbReference type="GeneID" id="32475148"/>
<feature type="domain" description="Flavodoxin-like" evidence="1">
    <location>
        <begin position="4"/>
        <end position="141"/>
    </location>
</feature>
<dbReference type="InterPro" id="IPR029039">
    <property type="entry name" value="Flavoprotein-like_sf"/>
</dbReference>
<reference evidence="2 3" key="1">
    <citation type="submission" date="2011-08" db="EMBL/GenBank/DDBJ databases">
        <title>The Genome Sequence of Selenomonas noxia F0398.</title>
        <authorList>
            <consortium name="The Broad Institute Genome Sequencing Platform"/>
            <person name="Earl A."/>
            <person name="Ward D."/>
            <person name="Feldgarden M."/>
            <person name="Gevers D."/>
            <person name="Izard J."/>
            <person name="Ganesan A."/>
            <person name="Blanton J.M."/>
            <person name="Baranova O.V."/>
            <person name="Tanner A.C."/>
            <person name="Dewhirst F.E."/>
            <person name="Young S.K."/>
            <person name="Zeng Q."/>
            <person name="Gargeya S."/>
            <person name="Fitzgerald M."/>
            <person name="Haas B."/>
            <person name="Abouelleil A."/>
            <person name="Alvarado L."/>
            <person name="Arachchi H.M."/>
            <person name="Berlin A."/>
            <person name="Brown A."/>
            <person name="Chapman S.B."/>
            <person name="Chen Z."/>
            <person name="Dunbar C."/>
            <person name="Freedman E."/>
            <person name="Gearin G."/>
            <person name="Gellesch M."/>
            <person name="Goldberg J."/>
            <person name="Griggs A."/>
            <person name="Gujja S."/>
            <person name="Heiman D."/>
            <person name="Howarth C."/>
            <person name="Larson L."/>
            <person name="Lui A."/>
            <person name="MacDonald P.J.P."/>
            <person name="Montmayeur A."/>
            <person name="Murphy C."/>
            <person name="Neiman D."/>
            <person name="Pearson M."/>
            <person name="Priest M."/>
            <person name="Roberts A."/>
            <person name="Saif S."/>
            <person name="Shea T."/>
            <person name="Shenoy N."/>
            <person name="Sisk P."/>
            <person name="Stolte C."/>
            <person name="Sykes S."/>
            <person name="Wortman J."/>
            <person name="Nusbaum C."/>
            <person name="Birren B."/>
        </authorList>
    </citation>
    <scope>NUCLEOTIDE SEQUENCE [LARGE SCALE GENOMIC DNA]</scope>
    <source>
        <strain evidence="2 3">F0398</strain>
    </source>
</reference>
<dbReference type="InterPro" id="IPR008254">
    <property type="entry name" value="Flavodoxin/NO_synth"/>
</dbReference>
<keyword evidence="3" id="KW-1185">Reference proteome</keyword>
<organism evidence="2 3">
    <name type="scientific">Selenomonas noxia F0398</name>
    <dbReference type="NCBI Taxonomy" id="702437"/>
    <lineage>
        <taxon>Bacteria</taxon>
        <taxon>Bacillati</taxon>
        <taxon>Bacillota</taxon>
        <taxon>Negativicutes</taxon>
        <taxon>Selenomonadales</taxon>
        <taxon>Selenomonadaceae</taxon>
        <taxon>Selenomonas</taxon>
    </lineage>
</organism>
<accession>A0ABP2MPW2</accession>
<dbReference type="PROSITE" id="PS50902">
    <property type="entry name" value="FLAVODOXIN_LIKE"/>
    <property type="match status" value="1"/>
</dbReference>
<dbReference type="InterPro" id="IPR001226">
    <property type="entry name" value="Flavodoxin_CS"/>
</dbReference>
<dbReference type="RefSeq" id="WP_006695015.1">
    <property type="nucleotide sequence ID" value="NZ_JH376859.1"/>
</dbReference>
<proteinExistence type="predicted"/>
<dbReference type="Pfam" id="PF00258">
    <property type="entry name" value="Flavodoxin_1"/>
    <property type="match status" value="1"/>
</dbReference>
<sequence length="144" mass="14863">MAKVAVVYWSGTGNTEKMAGAVAEGAKGAGADADLFEVDSFSVDQIDNFDALALGCPSMGAEELEEGSYEPFFAAAVDSGKLSGKPVVLFGSWGWGAGAWMETWSDRTKQAGAKLVDTFIVENEPDAEGIEGSKKLGAALVGAC</sequence>
<evidence type="ECO:0000259" key="1">
    <source>
        <dbReference type="PROSITE" id="PS50902"/>
    </source>
</evidence>
<dbReference type="SUPFAM" id="SSF52218">
    <property type="entry name" value="Flavoproteins"/>
    <property type="match status" value="1"/>
</dbReference>
<protein>
    <submittedName>
        <fullName evidence="2">Flavodoxin</fullName>
    </submittedName>
</protein>
<evidence type="ECO:0000313" key="3">
    <source>
        <dbReference type="Proteomes" id="UP000003175"/>
    </source>
</evidence>
<evidence type="ECO:0000313" key="2">
    <source>
        <dbReference type="EMBL" id="EHG24578.1"/>
    </source>
</evidence>